<gene>
    <name evidence="3" type="ORF">HUV48_05160</name>
</gene>
<keyword evidence="4" id="KW-1185">Reference proteome</keyword>
<dbReference type="Pfam" id="PF13477">
    <property type="entry name" value="Glyco_trans_4_2"/>
    <property type="match status" value="1"/>
</dbReference>
<organism evidence="3 4">
    <name type="scientific">Qipengyuania atrilutea</name>
    <dbReference type="NCBI Taxonomy" id="2744473"/>
    <lineage>
        <taxon>Bacteria</taxon>
        <taxon>Pseudomonadati</taxon>
        <taxon>Pseudomonadota</taxon>
        <taxon>Alphaproteobacteria</taxon>
        <taxon>Sphingomonadales</taxon>
        <taxon>Erythrobacteraceae</taxon>
        <taxon>Qipengyuania</taxon>
    </lineage>
</organism>
<dbReference type="GO" id="GO:0016757">
    <property type="term" value="F:glycosyltransferase activity"/>
    <property type="evidence" value="ECO:0007669"/>
    <property type="project" value="InterPro"/>
</dbReference>
<dbReference type="AlphaFoldDB" id="A0A850H3G6"/>
<proteinExistence type="predicted"/>
<evidence type="ECO:0000313" key="3">
    <source>
        <dbReference type="EMBL" id="NVD44403.1"/>
    </source>
</evidence>
<dbReference type="CDD" id="cd03808">
    <property type="entry name" value="GT4_CapM-like"/>
    <property type="match status" value="1"/>
</dbReference>
<keyword evidence="3" id="KW-0808">Transferase</keyword>
<reference evidence="3 4" key="1">
    <citation type="submission" date="2020-06" db="EMBL/GenBank/DDBJ databases">
        <title>Altererythrobacter sp. HHU K3-1.</title>
        <authorList>
            <person name="Zhang D."/>
            <person name="Xue H."/>
        </authorList>
    </citation>
    <scope>NUCLEOTIDE SEQUENCE [LARGE SCALE GENOMIC DNA]</scope>
    <source>
        <strain evidence="3 4">HHU K3-1</strain>
    </source>
</reference>
<dbReference type="PANTHER" id="PTHR12526">
    <property type="entry name" value="GLYCOSYLTRANSFERASE"/>
    <property type="match status" value="1"/>
</dbReference>
<feature type="domain" description="Glycosyl transferase family 1" evidence="1">
    <location>
        <begin position="187"/>
        <end position="348"/>
    </location>
</feature>
<dbReference type="InterPro" id="IPR001296">
    <property type="entry name" value="Glyco_trans_1"/>
</dbReference>
<feature type="domain" description="Glycosyltransferase subfamily 4-like N-terminal" evidence="2">
    <location>
        <begin position="4"/>
        <end position="124"/>
    </location>
</feature>
<dbReference type="Proteomes" id="UP000561438">
    <property type="component" value="Unassembled WGS sequence"/>
</dbReference>
<evidence type="ECO:0000259" key="2">
    <source>
        <dbReference type="Pfam" id="PF13477"/>
    </source>
</evidence>
<dbReference type="InterPro" id="IPR028098">
    <property type="entry name" value="Glyco_trans_4-like_N"/>
</dbReference>
<name>A0A850H3G6_9SPHN</name>
<comment type="caution">
    <text evidence="3">The sequence shown here is derived from an EMBL/GenBank/DDBJ whole genome shotgun (WGS) entry which is preliminary data.</text>
</comment>
<protein>
    <submittedName>
        <fullName evidence="3">Glycosyltransferase family 4 protein</fullName>
    </submittedName>
</protein>
<dbReference type="RefSeq" id="WP_176266744.1">
    <property type="nucleotide sequence ID" value="NZ_JABWGV010000002.1"/>
</dbReference>
<dbReference type="SUPFAM" id="SSF53756">
    <property type="entry name" value="UDP-Glycosyltransferase/glycogen phosphorylase"/>
    <property type="match status" value="1"/>
</dbReference>
<dbReference type="Pfam" id="PF00534">
    <property type="entry name" value="Glycos_transf_1"/>
    <property type="match status" value="1"/>
</dbReference>
<dbReference type="Gene3D" id="3.40.50.2000">
    <property type="entry name" value="Glycogen Phosphorylase B"/>
    <property type="match status" value="2"/>
</dbReference>
<accession>A0A850H3G6</accession>
<evidence type="ECO:0000313" key="4">
    <source>
        <dbReference type="Proteomes" id="UP000561438"/>
    </source>
</evidence>
<sequence length="374" mass="41306">MTTIAFIVNDSNFFITHRLNLAVACRIKGYRTIIVSPPWPDLTVLKKYQIEHVETDTVRERNSVISQMRLFFTYFSIVKAIRPDLVHLITAKPIILAGIAARILRIPVVAAVSGLGFAFIGRSLRTKILRWLVGKGYALSLNSDRNTVIFQNTSDRDLLLENGSIRWPALVLIPGSGVNLDQIDVRSEPTGSVVVLLPARLLGDKGVREFVEAARLVKTKHGDVVFRLQGKIDEQNPTAISLSELSDWVAEGVVEYEPFSSDPNEMFGSSHIVVLPSYREGFSKSLIDAAAAGRPVITSDVPGCRDAIIPGITGLLVPARDAHALAEATSALVENPALREQMGRAARRHAEKEFDIRIVTQIHLDIYERALEKT</sequence>
<dbReference type="PANTHER" id="PTHR12526:SF638">
    <property type="entry name" value="SPORE COAT PROTEIN SA"/>
    <property type="match status" value="1"/>
</dbReference>
<evidence type="ECO:0000259" key="1">
    <source>
        <dbReference type="Pfam" id="PF00534"/>
    </source>
</evidence>
<dbReference type="EMBL" id="JABWGV010000002">
    <property type="protein sequence ID" value="NVD44403.1"/>
    <property type="molecule type" value="Genomic_DNA"/>
</dbReference>